<dbReference type="CDD" id="cd06261">
    <property type="entry name" value="TM_PBP2"/>
    <property type="match status" value="1"/>
</dbReference>
<evidence type="ECO:0000313" key="10">
    <source>
        <dbReference type="Proteomes" id="UP001230156"/>
    </source>
</evidence>
<dbReference type="EMBL" id="JAUYVI010000005">
    <property type="protein sequence ID" value="MDQ7249633.1"/>
    <property type="molecule type" value="Genomic_DNA"/>
</dbReference>
<keyword evidence="10" id="KW-1185">Reference proteome</keyword>
<gene>
    <name evidence="9" type="ORF">Q8A70_18235</name>
</gene>
<dbReference type="InterPro" id="IPR035906">
    <property type="entry name" value="MetI-like_sf"/>
</dbReference>
<dbReference type="PANTHER" id="PTHR43163:SF6">
    <property type="entry name" value="DIPEPTIDE TRANSPORT SYSTEM PERMEASE PROTEIN DPPB-RELATED"/>
    <property type="match status" value="1"/>
</dbReference>
<evidence type="ECO:0000259" key="8">
    <source>
        <dbReference type="PROSITE" id="PS50928"/>
    </source>
</evidence>
<feature type="transmembrane region" description="Helical" evidence="7">
    <location>
        <begin position="184"/>
        <end position="205"/>
    </location>
</feature>
<comment type="similarity">
    <text evidence="7">Belongs to the binding-protein-dependent transport system permease family.</text>
</comment>
<dbReference type="Pfam" id="PF19300">
    <property type="entry name" value="BPD_transp_1_N"/>
    <property type="match status" value="1"/>
</dbReference>
<evidence type="ECO:0000256" key="5">
    <source>
        <dbReference type="ARBA" id="ARBA00022989"/>
    </source>
</evidence>
<protein>
    <submittedName>
        <fullName evidence="9">ABC transporter permease</fullName>
    </submittedName>
</protein>
<feature type="transmembrane region" description="Helical" evidence="7">
    <location>
        <begin position="109"/>
        <end position="130"/>
    </location>
</feature>
<dbReference type="SUPFAM" id="SSF161098">
    <property type="entry name" value="MetI-like"/>
    <property type="match status" value="1"/>
</dbReference>
<comment type="caution">
    <text evidence="9">The sequence shown here is derived from an EMBL/GenBank/DDBJ whole genome shotgun (WGS) entry which is preliminary data.</text>
</comment>
<feature type="transmembrane region" description="Helical" evidence="7">
    <location>
        <begin position="289"/>
        <end position="315"/>
    </location>
</feature>
<reference evidence="10" key="1">
    <citation type="submission" date="2023-08" db="EMBL/GenBank/DDBJ databases">
        <title>Rhodospirillaceae gen. nov., a novel taxon isolated from the Yangtze River Yuezi River estuary sludge.</title>
        <authorList>
            <person name="Ruan L."/>
        </authorList>
    </citation>
    <scope>NUCLEOTIDE SEQUENCE [LARGE SCALE GENOMIC DNA]</scope>
    <source>
        <strain evidence="10">R-7</strain>
    </source>
</reference>
<dbReference type="RefSeq" id="WP_379957797.1">
    <property type="nucleotide sequence ID" value="NZ_JAUYVI010000005.1"/>
</dbReference>
<dbReference type="PANTHER" id="PTHR43163">
    <property type="entry name" value="DIPEPTIDE TRANSPORT SYSTEM PERMEASE PROTEIN DPPB-RELATED"/>
    <property type="match status" value="1"/>
</dbReference>
<sequence length="323" mass="33760">MRLRLSVALRAATRRLLIGLVTIWVVATVIFGATEILPGDVAEAVLGPDATPESLAAMRERLGLDRPVLLRYATWLDHALLRLDLGASLGSGRPVAEAVGDRLWNTARLAAVTALLAIPAALALGVISAIRAGSVLDRGIGLAALCAVSVPGFFVAIALVYVFAVQLGWLPALATVRPGQTFPAFLRSVALPSATLAIGLMPHIIRQTRNALLAALSHAHIEMAVLKGVPRSAIILRHALPNALAPILNIVALVSAYLVAGVVVVETVFGFPGLGRLMVDAVATRDTPVAQACALIFATTYVVANALADTLAVLANPRLRVPR</sequence>
<keyword evidence="2 7" id="KW-0813">Transport</keyword>
<keyword evidence="5 7" id="KW-1133">Transmembrane helix</keyword>
<name>A0ABU0YPI1_9PROT</name>
<dbReference type="Proteomes" id="UP001230156">
    <property type="component" value="Unassembled WGS sequence"/>
</dbReference>
<comment type="subcellular location">
    <subcellularLocation>
        <location evidence="1 7">Cell membrane</location>
        <topology evidence="1 7">Multi-pass membrane protein</topology>
    </subcellularLocation>
</comment>
<dbReference type="Gene3D" id="1.10.3720.10">
    <property type="entry name" value="MetI-like"/>
    <property type="match status" value="1"/>
</dbReference>
<dbReference type="InterPro" id="IPR000515">
    <property type="entry name" value="MetI-like"/>
</dbReference>
<proteinExistence type="inferred from homology"/>
<dbReference type="PROSITE" id="PS50928">
    <property type="entry name" value="ABC_TM1"/>
    <property type="match status" value="1"/>
</dbReference>
<evidence type="ECO:0000256" key="2">
    <source>
        <dbReference type="ARBA" id="ARBA00022448"/>
    </source>
</evidence>
<evidence type="ECO:0000256" key="6">
    <source>
        <dbReference type="ARBA" id="ARBA00023136"/>
    </source>
</evidence>
<evidence type="ECO:0000256" key="1">
    <source>
        <dbReference type="ARBA" id="ARBA00004651"/>
    </source>
</evidence>
<accession>A0ABU0YPI1</accession>
<evidence type="ECO:0000256" key="3">
    <source>
        <dbReference type="ARBA" id="ARBA00022475"/>
    </source>
</evidence>
<keyword evidence="3" id="KW-1003">Cell membrane</keyword>
<dbReference type="InterPro" id="IPR045621">
    <property type="entry name" value="BPD_transp_1_N"/>
</dbReference>
<feature type="domain" description="ABC transmembrane type-1" evidence="8">
    <location>
        <begin position="103"/>
        <end position="308"/>
    </location>
</feature>
<evidence type="ECO:0000313" key="9">
    <source>
        <dbReference type="EMBL" id="MDQ7249633.1"/>
    </source>
</evidence>
<feature type="transmembrane region" description="Helical" evidence="7">
    <location>
        <begin position="142"/>
        <end position="164"/>
    </location>
</feature>
<evidence type="ECO:0000256" key="4">
    <source>
        <dbReference type="ARBA" id="ARBA00022692"/>
    </source>
</evidence>
<keyword evidence="4 7" id="KW-0812">Transmembrane</keyword>
<organism evidence="9 10">
    <name type="scientific">Dongia sedimenti</name>
    <dbReference type="NCBI Taxonomy" id="3064282"/>
    <lineage>
        <taxon>Bacteria</taxon>
        <taxon>Pseudomonadati</taxon>
        <taxon>Pseudomonadota</taxon>
        <taxon>Alphaproteobacteria</taxon>
        <taxon>Rhodospirillales</taxon>
        <taxon>Dongiaceae</taxon>
        <taxon>Dongia</taxon>
    </lineage>
</organism>
<evidence type="ECO:0000256" key="7">
    <source>
        <dbReference type="RuleBase" id="RU363032"/>
    </source>
</evidence>
<dbReference type="Pfam" id="PF00528">
    <property type="entry name" value="BPD_transp_1"/>
    <property type="match status" value="1"/>
</dbReference>
<keyword evidence="6 7" id="KW-0472">Membrane</keyword>
<feature type="transmembrane region" description="Helical" evidence="7">
    <location>
        <begin position="247"/>
        <end position="269"/>
    </location>
</feature>